<keyword evidence="4" id="KW-1185">Reference proteome</keyword>
<dbReference type="Pfam" id="PF00571">
    <property type="entry name" value="CBS"/>
    <property type="match status" value="1"/>
</dbReference>
<gene>
    <name evidence="3" type="ORF">FSB73_05350</name>
</gene>
<dbReference type="KEGG" id="agi:FSB73_05350"/>
<evidence type="ECO:0000313" key="4">
    <source>
        <dbReference type="Proteomes" id="UP000321291"/>
    </source>
</evidence>
<dbReference type="Gene3D" id="3.10.580.10">
    <property type="entry name" value="CBS-domain"/>
    <property type="match status" value="1"/>
</dbReference>
<dbReference type="InterPro" id="IPR046342">
    <property type="entry name" value="CBS_dom_sf"/>
</dbReference>
<keyword evidence="1" id="KW-0129">CBS domain</keyword>
<dbReference type="RefSeq" id="WP_146780464.1">
    <property type="nucleotide sequence ID" value="NZ_CP042434.1"/>
</dbReference>
<dbReference type="EMBL" id="CP042434">
    <property type="protein sequence ID" value="QEC71190.1"/>
    <property type="molecule type" value="Genomic_DNA"/>
</dbReference>
<name>A0A5B8VI76_9BACT</name>
<protein>
    <submittedName>
        <fullName evidence="3">CBS domain-containing protein</fullName>
    </submittedName>
</protein>
<dbReference type="Proteomes" id="UP000321291">
    <property type="component" value="Chromosome"/>
</dbReference>
<organism evidence="3 4">
    <name type="scientific">Arachidicoccus ginsenosidivorans</name>
    <dbReference type="NCBI Taxonomy" id="496057"/>
    <lineage>
        <taxon>Bacteria</taxon>
        <taxon>Pseudomonadati</taxon>
        <taxon>Bacteroidota</taxon>
        <taxon>Chitinophagia</taxon>
        <taxon>Chitinophagales</taxon>
        <taxon>Chitinophagaceae</taxon>
        <taxon>Arachidicoccus</taxon>
    </lineage>
</organism>
<proteinExistence type="predicted"/>
<dbReference type="AlphaFoldDB" id="A0A5B8VI76"/>
<dbReference type="PROSITE" id="PS51371">
    <property type="entry name" value="CBS"/>
    <property type="match status" value="1"/>
</dbReference>
<sequence>MLCEQLIVPDFPTLSTHLTVADAMQVFDDHNLSFAPLLQDDQLLGLISLEVLEALDEKTALDAVPVRSIFINGSQHIYIALNTMTQAGTALLPVTSIEQQYLGIITYESLLTGLALLMDVHKSGGAIITIQMKKLDYSLSALTRLIESGDANITQLNTYSEPETDLFWVNIRLDRMEVSDIISTLQRYEYNVVHFWGNELYENELRRNYEALMNYLNI</sequence>
<dbReference type="SUPFAM" id="SSF54631">
    <property type="entry name" value="CBS-domain pair"/>
    <property type="match status" value="1"/>
</dbReference>
<dbReference type="InterPro" id="IPR000644">
    <property type="entry name" value="CBS_dom"/>
</dbReference>
<dbReference type="OrthoDB" id="1523762at2"/>
<evidence type="ECO:0000256" key="1">
    <source>
        <dbReference type="PROSITE-ProRule" id="PRU00703"/>
    </source>
</evidence>
<feature type="domain" description="CBS" evidence="2">
    <location>
        <begin position="7"/>
        <end position="63"/>
    </location>
</feature>
<evidence type="ECO:0000259" key="2">
    <source>
        <dbReference type="PROSITE" id="PS51371"/>
    </source>
</evidence>
<reference evidence="3 4" key="1">
    <citation type="journal article" date="2017" name="Int. J. Syst. Evol. Microbiol.">
        <title>Arachidicoccus ginsenosidivorans sp. nov., with ginsenoside-converting activity isolated from ginseng cultivating soil.</title>
        <authorList>
            <person name="Siddiqi M.Z."/>
            <person name="Aslam Z."/>
            <person name="Im W.T."/>
        </authorList>
    </citation>
    <scope>NUCLEOTIDE SEQUENCE [LARGE SCALE GENOMIC DNA]</scope>
    <source>
        <strain evidence="3 4">Gsoil 809</strain>
    </source>
</reference>
<accession>A0A5B8VI76</accession>
<evidence type="ECO:0000313" key="3">
    <source>
        <dbReference type="EMBL" id="QEC71190.1"/>
    </source>
</evidence>